<comment type="caution">
    <text evidence="1">The sequence shown here is derived from an EMBL/GenBank/DDBJ whole genome shotgun (WGS) entry which is preliminary data.</text>
</comment>
<proteinExistence type="predicted"/>
<dbReference type="EMBL" id="CAXKWB010002161">
    <property type="protein sequence ID" value="CAL4066306.1"/>
    <property type="molecule type" value="Genomic_DNA"/>
</dbReference>
<feature type="non-terminal residue" evidence="1">
    <location>
        <position position="143"/>
    </location>
</feature>
<reference evidence="1 2" key="1">
    <citation type="submission" date="2024-05" db="EMBL/GenBank/DDBJ databases">
        <authorList>
            <person name="Wallberg A."/>
        </authorList>
    </citation>
    <scope>NUCLEOTIDE SEQUENCE [LARGE SCALE GENOMIC DNA]</scope>
</reference>
<sequence length="143" mass="14175">ISGPSGSLLSNISRFIICTLAGISGSIGSMLEGISGSIGSMSGVSDCIDPMLAGGCIGPINAGISGSTGFMLSCISVSMEESGFMVPILASISVPNGTMPTVIPWSIGPILDCFMDPILAGISGPSGSMLTGILDSIAPMPFV</sequence>
<name>A0AAV2PZ05_MEGNR</name>
<keyword evidence="2" id="KW-1185">Reference proteome</keyword>
<protein>
    <submittedName>
        <fullName evidence="1">Uncharacterized protein</fullName>
    </submittedName>
</protein>
<dbReference type="AlphaFoldDB" id="A0AAV2PZ05"/>
<accession>A0AAV2PZ05</accession>
<gene>
    <name evidence="1" type="ORF">MNOR_LOCUS5553</name>
</gene>
<organism evidence="1 2">
    <name type="scientific">Meganyctiphanes norvegica</name>
    <name type="common">Northern krill</name>
    <name type="synonym">Thysanopoda norvegica</name>
    <dbReference type="NCBI Taxonomy" id="48144"/>
    <lineage>
        <taxon>Eukaryota</taxon>
        <taxon>Metazoa</taxon>
        <taxon>Ecdysozoa</taxon>
        <taxon>Arthropoda</taxon>
        <taxon>Crustacea</taxon>
        <taxon>Multicrustacea</taxon>
        <taxon>Malacostraca</taxon>
        <taxon>Eumalacostraca</taxon>
        <taxon>Eucarida</taxon>
        <taxon>Euphausiacea</taxon>
        <taxon>Euphausiidae</taxon>
        <taxon>Meganyctiphanes</taxon>
    </lineage>
</organism>
<feature type="non-terminal residue" evidence="1">
    <location>
        <position position="1"/>
    </location>
</feature>
<evidence type="ECO:0000313" key="2">
    <source>
        <dbReference type="Proteomes" id="UP001497623"/>
    </source>
</evidence>
<dbReference type="Proteomes" id="UP001497623">
    <property type="component" value="Unassembled WGS sequence"/>
</dbReference>
<evidence type="ECO:0000313" key="1">
    <source>
        <dbReference type="EMBL" id="CAL4066306.1"/>
    </source>
</evidence>